<dbReference type="Gene3D" id="1.20.5.170">
    <property type="match status" value="1"/>
</dbReference>
<dbReference type="SUPFAM" id="SSF64593">
    <property type="entry name" value="Intermediate filament protein, coiled coil region"/>
    <property type="match status" value="2"/>
</dbReference>
<keyword evidence="2" id="KW-0403">Intermediate filament</keyword>
<dbReference type="GO" id="GO:0005882">
    <property type="term" value="C:intermediate filament"/>
    <property type="evidence" value="ECO:0007669"/>
    <property type="project" value="UniProtKB-KW"/>
</dbReference>
<dbReference type="PROSITE" id="PS51842">
    <property type="entry name" value="IF_ROD_2"/>
    <property type="match status" value="1"/>
</dbReference>
<evidence type="ECO:0000256" key="4">
    <source>
        <dbReference type="SAM" id="Coils"/>
    </source>
</evidence>
<dbReference type="InterPro" id="IPR039008">
    <property type="entry name" value="IF_rod_dom"/>
</dbReference>
<feature type="coiled-coil region" evidence="4">
    <location>
        <begin position="63"/>
        <end position="97"/>
    </location>
</feature>
<feature type="domain" description="IF rod" evidence="5">
    <location>
        <begin position="59"/>
        <end position="369"/>
    </location>
</feature>
<keyword evidence="7" id="KW-1185">Reference proteome</keyword>
<keyword evidence="3 4" id="KW-0175">Coiled coil</keyword>
<dbReference type="AlphaFoldDB" id="A0ABD1JJA4"/>
<evidence type="ECO:0000313" key="7">
    <source>
        <dbReference type="Proteomes" id="UP001591681"/>
    </source>
</evidence>
<proteinExistence type="predicted"/>
<dbReference type="Proteomes" id="UP001591681">
    <property type="component" value="Unassembled WGS sequence"/>
</dbReference>
<dbReference type="FunFam" id="1.20.5.170:FF:000002">
    <property type="entry name" value="Type I keratin KA11"/>
    <property type="match status" value="1"/>
</dbReference>
<evidence type="ECO:0000256" key="3">
    <source>
        <dbReference type="ARBA" id="ARBA00023054"/>
    </source>
</evidence>
<reference evidence="6 7" key="1">
    <citation type="submission" date="2024-09" db="EMBL/GenBank/DDBJ databases">
        <title>A chromosome-level genome assembly of Gray's grenadier anchovy, Coilia grayii.</title>
        <authorList>
            <person name="Fu Z."/>
        </authorList>
    </citation>
    <scope>NUCLEOTIDE SEQUENCE [LARGE SCALE GENOMIC DNA]</scope>
    <source>
        <strain evidence="6">G4</strain>
        <tissue evidence="6">Muscle</tissue>
    </source>
</reference>
<gene>
    <name evidence="6" type="ORF">ACEWY4_017865</name>
</gene>
<dbReference type="Gene3D" id="1.20.5.1160">
    <property type="entry name" value="Vasodilator-stimulated phosphoprotein"/>
    <property type="match status" value="1"/>
</dbReference>
<evidence type="ECO:0000256" key="1">
    <source>
        <dbReference type="ARBA" id="ARBA00022744"/>
    </source>
</evidence>
<dbReference type="PRINTS" id="PR01248">
    <property type="entry name" value="TYPE1KERATIN"/>
</dbReference>
<organism evidence="6 7">
    <name type="scientific">Coilia grayii</name>
    <name type="common">Gray's grenadier anchovy</name>
    <dbReference type="NCBI Taxonomy" id="363190"/>
    <lineage>
        <taxon>Eukaryota</taxon>
        <taxon>Metazoa</taxon>
        <taxon>Chordata</taxon>
        <taxon>Craniata</taxon>
        <taxon>Vertebrata</taxon>
        <taxon>Euteleostomi</taxon>
        <taxon>Actinopterygii</taxon>
        <taxon>Neopterygii</taxon>
        <taxon>Teleostei</taxon>
        <taxon>Clupei</taxon>
        <taxon>Clupeiformes</taxon>
        <taxon>Clupeoidei</taxon>
        <taxon>Engraulidae</taxon>
        <taxon>Coilinae</taxon>
        <taxon>Coilia</taxon>
    </lineage>
</organism>
<sequence>MSLSTRSYGQKTLSVYGGAGGRGTRISSSTAGGALYSSGGGFILADGLPGLDLHVGANEKATLQNLNDRLATYLERVRTLEKENRELERKIREWHEQRTVVTHDHSGFLARIDGLRGQISALALGNAQILLAIDNAKLAADDFRVKYENEMAMRLLVEADTAGLKKVLDELSLTRSDLEMQYEGLKEELIFLKRNHEEEMLAARAHVGGQVNVEVDAAPSADLNAAMQEIREHYEAVAAKNRRDLEAWYQTKITTVEQEVVTQNEGLIACRNEMKELKSTLQRLQIELQSHISMKNSLEGTLAETQARYAAQLASLQATVSALEAQLSQLHANIASIRQEYDQLLDLKTRLELEIAEYRRLLDGEESDTQIVTKTITVVETVVDGRVVESSKTVDIDVQDDDD</sequence>
<evidence type="ECO:0000259" key="5">
    <source>
        <dbReference type="PROSITE" id="PS51842"/>
    </source>
</evidence>
<feature type="coiled-coil region" evidence="4">
    <location>
        <begin position="267"/>
        <end position="368"/>
    </location>
</feature>
<dbReference type="PANTHER" id="PTHR23239">
    <property type="entry name" value="INTERMEDIATE FILAMENT"/>
    <property type="match status" value="1"/>
</dbReference>
<accession>A0ABD1JJA4</accession>
<dbReference type="Pfam" id="PF00038">
    <property type="entry name" value="Filament"/>
    <property type="match status" value="1"/>
</dbReference>
<dbReference type="InterPro" id="IPR002957">
    <property type="entry name" value="Keratin_I"/>
</dbReference>
<keyword evidence="1" id="KW-0416">Keratin</keyword>
<name>A0ABD1JJA4_9TELE</name>
<dbReference type="EMBL" id="JBHFQA010000015">
    <property type="protein sequence ID" value="KAL2086806.1"/>
    <property type="molecule type" value="Genomic_DNA"/>
</dbReference>
<feature type="coiled-coil region" evidence="4">
    <location>
        <begin position="168"/>
        <end position="195"/>
    </location>
</feature>
<dbReference type="FunFam" id="1.20.5.500:FF:000001">
    <property type="entry name" value="Type II keratin 23"/>
    <property type="match status" value="1"/>
</dbReference>
<protein>
    <recommendedName>
        <fullName evidence="5">IF rod domain-containing protein</fullName>
    </recommendedName>
</protein>
<dbReference type="PANTHER" id="PTHR23239:SF367">
    <property type="entry name" value="KERATIN 15-RELATED"/>
    <property type="match status" value="1"/>
</dbReference>
<dbReference type="SMART" id="SM01391">
    <property type="entry name" value="Filament"/>
    <property type="match status" value="1"/>
</dbReference>
<dbReference type="FunFam" id="1.20.5.1160:FF:000002">
    <property type="entry name" value="Type I keratin 10"/>
    <property type="match status" value="1"/>
</dbReference>
<dbReference type="Gene3D" id="1.20.5.500">
    <property type="entry name" value="Single helix bin"/>
    <property type="match status" value="1"/>
</dbReference>
<evidence type="ECO:0000256" key="2">
    <source>
        <dbReference type="ARBA" id="ARBA00022754"/>
    </source>
</evidence>
<comment type="caution">
    <text evidence="6">The sequence shown here is derived from an EMBL/GenBank/DDBJ whole genome shotgun (WGS) entry which is preliminary data.</text>
</comment>
<evidence type="ECO:0000313" key="6">
    <source>
        <dbReference type="EMBL" id="KAL2086806.1"/>
    </source>
</evidence>